<dbReference type="STRING" id="64571.A0A1Y2GSQ0"/>
<dbReference type="InParanoid" id="A0A1Y2GSQ0"/>
<dbReference type="GeneID" id="33569529"/>
<evidence type="ECO:0000256" key="1">
    <source>
        <dbReference type="ARBA" id="ARBA00022443"/>
    </source>
</evidence>
<evidence type="ECO:0000256" key="4">
    <source>
        <dbReference type="SAM" id="MobiDB-lite"/>
    </source>
</evidence>
<dbReference type="CDD" id="cd11879">
    <property type="entry name" value="SH3_Bem1p_2"/>
    <property type="match status" value="1"/>
</dbReference>
<feature type="region of interest" description="Disordered" evidence="4">
    <location>
        <begin position="1"/>
        <end position="31"/>
    </location>
</feature>
<feature type="compositionally biased region" description="Low complexity" evidence="4">
    <location>
        <begin position="98"/>
        <end position="112"/>
    </location>
</feature>
<evidence type="ECO:0000259" key="7">
    <source>
        <dbReference type="PROSITE" id="PS51745"/>
    </source>
</evidence>
<feature type="domain" description="PB1" evidence="7">
    <location>
        <begin position="637"/>
        <end position="712"/>
    </location>
</feature>
<dbReference type="RefSeq" id="XP_021882548.1">
    <property type="nucleotide sequence ID" value="XM_022027686.1"/>
</dbReference>
<dbReference type="PROSITE" id="PS51745">
    <property type="entry name" value="PB1"/>
    <property type="match status" value="1"/>
</dbReference>
<dbReference type="GO" id="GO:0016176">
    <property type="term" value="F:superoxide-generating NADPH oxidase activator activity"/>
    <property type="evidence" value="ECO:0007669"/>
    <property type="project" value="TreeGrafter"/>
</dbReference>
<dbReference type="CDD" id="cd11878">
    <property type="entry name" value="SH3_Bem1p_1"/>
    <property type="match status" value="1"/>
</dbReference>
<comment type="caution">
    <text evidence="8">The sequence shown here is derived from an EMBL/GenBank/DDBJ whole genome shotgun (WGS) entry which is preliminary data.</text>
</comment>
<dbReference type="CDD" id="cd05992">
    <property type="entry name" value="PB1"/>
    <property type="match status" value="1"/>
</dbReference>
<dbReference type="AlphaFoldDB" id="A0A1Y2GSQ0"/>
<dbReference type="SUPFAM" id="SSF54277">
    <property type="entry name" value="CAD &amp; PB1 domains"/>
    <property type="match status" value="1"/>
</dbReference>
<name>A0A1Y2GSQ0_9FUNG</name>
<dbReference type="InterPro" id="IPR036028">
    <property type="entry name" value="SH3-like_dom_sf"/>
</dbReference>
<dbReference type="SMART" id="SM00326">
    <property type="entry name" value="SH3"/>
    <property type="match status" value="2"/>
</dbReference>
<dbReference type="OrthoDB" id="548867at2759"/>
<reference evidence="8 9" key="1">
    <citation type="submission" date="2016-07" db="EMBL/GenBank/DDBJ databases">
        <title>Pervasive Adenine N6-methylation of Active Genes in Fungi.</title>
        <authorList>
            <consortium name="DOE Joint Genome Institute"/>
            <person name="Mondo S.J."/>
            <person name="Dannebaum R.O."/>
            <person name="Kuo R.C."/>
            <person name="Labutti K."/>
            <person name="Haridas S."/>
            <person name="Kuo A."/>
            <person name="Salamov A."/>
            <person name="Ahrendt S.R."/>
            <person name="Lipzen A."/>
            <person name="Sullivan W."/>
            <person name="Andreopoulos W.B."/>
            <person name="Clum A."/>
            <person name="Lindquist E."/>
            <person name="Daum C."/>
            <person name="Ramamoorthy G.K."/>
            <person name="Gryganskyi A."/>
            <person name="Culley D."/>
            <person name="Magnuson J.K."/>
            <person name="James T.Y."/>
            <person name="O'Malley M.A."/>
            <person name="Stajich J.E."/>
            <person name="Spatafora J.W."/>
            <person name="Visel A."/>
            <person name="Grigoriev I.V."/>
        </authorList>
    </citation>
    <scope>NUCLEOTIDE SEQUENCE [LARGE SCALE GENOMIC DNA]</scope>
    <source>
        <strain evidence="8 9">NRRL 3116</strain>
    </source>
</reference>
<keyword evidence="1 3" id="KW-0728">SH3 domain</keyword>
<keyword evidence="2" id="KW-0677">Repeat</keyword>
<evidence type="ECO:0000313" key="9">
    <source>
        <dbReference type="Proteomes" id="UP000193648"/>
    </source>
</evidence>
<evidence type="ECO:0000259" key="5">
    <source>
        <dbReference type="PROSITE" id="PS50002"/>
    </source>
</evidence>
<dbReference type="Proteomes" id="UP000193648">
    <property type="component" value="Unassembled WGS sequence"/>
</dbReference>
<dbReference type="CDD" id="cd06890">
    <property type="entry name" value="PX_Bem1p"/>
    <property type="match status" value="1"/>
</dbReference>
<feature type="domain" description="PX" evidence="6">
    <location>
        <begin position="401"/>
        <end position="522"/>
    </location>
</feature>
<dbReference type="InterPro" id="IPR035549">
    <property type="entry name" value="Bem1/Scd2_SH3_2"/>
</dbReference>
<dbReference type="EMBL" id="MCFF01000013">
    <property type="protein sequence ID" value="ORZ20008.1"/>
    <property type="molecule type" value="Genomic_DNA"/>
</dbReference>
<dbReference type="Pfam" id="PF00018">
    <property type="entry name" value="SH3_1"/>
    <property type="match status" value="2"/>
</dbReference>
<evidence type="ECO:0000313" key="8">
    <source>
        <dbReference type="EMBL" id="ORZ20008.1"/>
    </source>
</evidence>
<dbReference type="SMART" id="SM00666">
    <property type="entry name" value="PB1"/>
    <property type="match status" value="1"/>
</dbReference>
<dbReference type="GO" id="GO:0005737">
    <property type="term" value="C:cytoplasm"/>
    <property type="evidence" value="ECO:0007669"/>
    <property type="project" value="TreeGrafter"/>
</dbReference>
<protein>
    <recommendedName>
        <fullName evidence="10">SH3 domain-containing protein</fullName>
    </recommendedName>
</protein>
<dbReference type="InterPro" id="IPR053793">
    <property type="entry name" value="PB1-like"/>
</dbReference>
<feature type="compositionally biased region" description="Polar residues" evidence="4">
    <location>
        <begin position="524"/>
        <end position="543"/>
    </location>
</feature>
<dbReference type="SMART" id="SM00312">
    <property type="entry name" value="PX"/>
    <property type="match status" value="1"/>
</dbReference>
<dbReference type="InterPro" id="IPR000270">
    <property type="entry name" value="PB1_dom"/>
</dbReference>
<sequence length="712" mass="78864">MPNLRRSLQSKSSTGSQSPTRSHATPIGAGLAPPRKVIKALYDYNSQQPEEMPFSKGDFFHVIGNEDDEDWYEACNPITGARGYVPVTYFQILEKNGSQQQQRSQYRKSNQSIEDTGNDSGTFTEPLPQKYFAPKLSPQPFYQQPVSGGVTGLQSAPLPVTSQKTGPTPSLPKCQPLYGIVLYDFGAERADELDCKVGDAILVIAQSNEDWYVAKPIGRLGGPGLIPVKFVEIRDMVTGKPIDVPEMLRQTGTVIPRVDEWKKQTMEYKAKSIPLGRIDVTDVPQAAVTTGAQPISPQQPASAPLPLPVHLNGEQTIHQLKSKVPRADYKASHIRDQHGRRNPSQDLDIGRRVESINGVRGVPTIARSHNHDAYEDRHHHHPAYPHHQHTHSGGSIQYYHHNPHRIIHASVESFHLADGQYWFNVRVEIASGAVRSLFRLYEDFYNFHIALLEEFPVESGRVGDQPRILPFMPIPLPNVTETVSATRRKDLDLYVQDLCKLPPRIMQHPLVENLFAVRDGDTETPPNEQKQPDRTSGTRSTSPALGRSHPARDLDRRPSPSAGSRGTRPPFVSRPQQSTRSYGDESPGGSSPGVRSLSQFPAAPSTPVATAVGTTAAATVPPPSQGLPLAIKTAEDMIKVKISYQEDIMAMRIPVSIGFKALQQKIFDRLQIEPHRTLSYRDDHGDFAIIQTDADVRAAMDRSGGKLMVYVD</sequence>
<dbReference type="InterPro" id="IPR051228">
    <property type="entry name" value="NADPH_Oxidase/PX-Domain"/>
</dbReference>
<dbReference type="PANTHER" id="PTHR15706">
    <property type="entry name" value="SH3 MULTIPLE DOMAIN"/>
    <property type="match status" value="1"/>
</dbReference>
<dbReference type="Pfam" id="PF00787">
    <property type="entry name" value="PX"/>
    <property type="match status" value="1"/>
</dbReference>
<evidence type="ECO:0008006" key="10">
    <source>
        <dbReference type="Google" id="ProtNLM"/>
    </source>
</evidence>
<feature type="compositionally biased region" description="Low complexity" evidence="4">
    <location>
        <begin position="1"/>
        <end position="22"/>
    </location>
</feature>
<gene>
    <name evidence="8" type="ORF">BCR41DRAFT_385592</name>
</gene>
<evidence type="ECO:0000256" key="2">
    <source>
        <dbReference type="ARBA" id="ARBA00022737"/>
    </source>
</evidence>
<dbReference type="InterPro" id="IPR001452">
    <property type="entry name" value="SH3_domain"/>
</dbReference>
<dbReference type="PANTHER" id="PTHR15706:SF2">
    <property type="entry name" value="SH3 AND PX DOMAIN-CONTAINING PROTEIN 2A"/>
    <property type="match status" value="1"/>
</dbReference>
<dbReference type="FunCoup" id="A0A1Y2GSQ0">
    <property type="interactions" value="101"/>
</dbReference>
<feature type="region of interest" description="Disordered" evidence="4">
    <location>
        <begin position="519"/>
        <end position="606"/>
    </location>
</feature>
<dbReference type="Gene3D" id="3.10.20.90">
    <property type="entry name" value="Phosphatidylinositol 3-kinase Catalytic Subunit, Chain A, domain 1"/>
    <property type="match status" value="1"/>
</dbReference>
<dbReference type="PROSITE" id="PS50195">
    <property type="entry name" value="PX"/>
    <property type="match status" value="1"/>
</dbReference>
<dbReference type="InterPro" id="IPR036871">
    <property type="entry name" value="PX_dom_sf"/>
</dbReference>
<feature type="domain" description="SH3" evidence="5">
    <location>
        <begin position="174"/>
        <end position="236"/>
    </location>
</feature>
<feature type="region of interest" description="Disordered" evidence="4">
    <location>
        <begin position="96"/>
        <end position="129"/>
    </location>
</feature>
<dbReference type="InterPro" id="IPR035550">
    <property type="entry name" value="Bem1/Scd2_PX"/>
</dbReference>
<keyword evidence="9" id="KW-1185">Reference proteome</keyword>
<dbReference type="GO" id="GO:0042554">
    <property type="term" value="P:superoxide anion generation"/>
    <property type="evidence" value="ECO:0007669"/>
    <property type="project" value="TreeGrafter"/>
</dbReference>
<dbReference type="SUPFAM" id="SSF50044">
    <property type="entry name" value="SH3-domain"/>
    <property type="match status" value="2"/>
</dbReference>
<evidence type="ECO:0000256" key="3">
    <source>
        <dbReference type="PROSITE-ProRule" id="PRU00192"/>
    </source>
</evidence>
<dbReference type="Gene3D" id="3.30.1520.10">
    <property type="entry name" value="Phox-like domain"/>
    <property type="match status" value="1"/>
</dbReference>
<dbReference type="InterPro" id="IPR035548">
    <property type="entry name" value="Bem1/Scd2_SH3_1"/>
</dbReference>
<dbReference type="Gene3D" id="2.30.30.40">
    <property type="entry name" value="SH3 Domains"/>
    <property type="match status" value="2"/>
</dbReference>
<dbReference type="PROSITE" id="PS50002">
    <property type="entry name" value="SH3"/>
    <property type="match status" value="2"/>
</dbReference>
<dbReference type="InterPro" id="IPR001683">
    <property type="entry name" value="PX_dom"/>
</dbReference>
<organism evidence="8 9">
    <name type="scientific">Lobosporangium transversale</name>
    <dbReference type="NCBI Taxonomy" id="64571"/>
    <lineage>
        <taxon>Eukaryota</taxon>
        <taxon>Fungi</taxon>
        <taxon>Fungi incertae sedis</taxon>
        <taxon>Mucoromycota</taxon>
        <taxon>Mortierellomycotina</taxon>
        <taxon>Mortierellomycetes</taxon>
        <taxon>Mortierellales</taxon>
        <taxon>Mortierellaceae</taxon>
        <taxon>Lobosporangium</taxon>
    </lineage>
</organism>
<feature type="domain" description="SH3" evidence="5">
    <location>
        <begin position="33"/>
        <end position="95"/>
    </location>
</feature>
<dbReference type="Pfam" id="PF00564">
    <property type="entry name" value="PB1"/>
    <property type="match status" value="1"/>
</dbReference>
<evidence type="ECO:0000259" key="6">
    <source>
        <dbReference type="PROSITE" id="PS50195"/>
    </source>
</evidence>
<accession>A0A1Y2GSQ0</accession>
<dbReference type="GO" id="GO:0035091">
    <property type="term" value="F:phosphatidylinositol binding"/>
    <property type="evidence" value="ECO:0007669"/>
    <property type="project" value="InterPro"/>
</dbReference>
<feature type="compositionally biased region" description="Polar residues" evidence="4">
    <location>
        <begin position="113"/>
        <end position="123"/>
    </location>
</feature>
<proteinExistence type="predicted"/>
<dbReference type="SUPFAM" id="SSF64268">
    <property type="entry name" value="PX domain"/>
    <property type="match status" value="1"/>
</dbReference>